<protein>
    <submittedName>
        <fullName evidence="2">Cell division protein FtsX</fullName>
    </submittedName>
</protein>
<dbReference type="GO" id="GO:0032153">
    <property type="term" value="C:cell division site"/>
    <property type="evidence" value="ECO:0007669"/>
    <property type="project" value="TreeGrafter"/>
</dbReference>
<reference evidence="2" key="1">
    <citation type="submission" date="2020-09" db="EMBL/GenBank/DDBJ databases">
        <title>A novel bacterium of genus Mangrovicoccus, isolated from South China Sea.</title>
        <authorList>
            <person name="Huang H."/>
            <person name="Mo K."/>
            <person name="Hu Y."/>
        </authorList>
    </citation>
    <scope>NUCLEOTIDE SEQUENCE</scope>
    <source>
        <strain evidence="2">HB182678</strain>
    </source>
</reference>
<name>A0A8J6YR67_9RHOB</name>
<gene>
    <name evidence="2" type="ORF">ICN82_07710</name>
</gene>
<comment type="caution">
    <text evidence="2">The sequence shown here is derived from an EMBL/GenBank/DDBJ whole genome shotgun (WGS) entry which is preliminary data.</text>
</comment>
<dbReference type="PANTHER" id="PTHR47755">
    <property type="entry name" value="CELL DIVISION PROTEIN FTSX"/>
    <property type="match status" value="1"/>
</dbReference>
<feature type="transmembrane region" description="Helical" evidence="1">
    <location>
        <begin position="261"/>
        <end position="281"/>
    </location>
</feature>
<dbReference type="EMBL" id="JACVXA010000015">
    <property type="protein sequence ID" value="MBE3638088.1"/>
    <property type="molecule type" value="Genomic_DNA"/>
</dbReference>
<keyword evidence="1" id="KW-0812">Transmembrane</keyword>
<feature type="transmembrane region" description="Helical" evidence="1">
    <location>
        <begin position="26"/>
        <end position="49"/>
    </location>
</feature>
<accession>A0A8J6YR67</accession>
<keyword evidence="3" id="KW-1185">Reference proteome</keyword>
<dbReference type="PANTHER" id="PTHR47755:SF1">
    <property type="entry name" value="CELL DIVISION PROTEIN FTSX"/>
    <property type="match status" value="1"/>
</dbReference>
<evidence type="ECO:0000313" key="3">
    <source>
        <dbReference type="Proteomes" id="UP000609121"/>
    </source>
</evidence>
<organism evidence="2 3">
    <name type="scientific">Mangrovicoccus algicola</name>
    <dbReference type="NCBI Taxonomy" id="2771008"/>
    <lineage>
        <taxon>Bacteria</taxon>
        <taxon>Pseudomonadati</taxon>
        <taxon>Pseudomonadota</taxon>
        <taxon>Alphaproteobacteria</taxon>
        <taxon>Rhodobacterales</taxon>
        <taxon>Paracoccaceae</taxon>
        <taxon>Mangrovicoccus</taxon>
    </lineage>
</organism>
<dbReference type="GO" id="GO:0051301">
    <property type="term" value="P:cell division"/>
    <property type="evidence" value="ECO:0007669"/>
    <property type="project" value="UniProtKB-KW"/>
</dbReference>
<feature type="transmembrane region" description="Helical" evidence="1">
    <location>
        <begin position="228"/>
        <end position="249"/>
    </location>
</feature>
<proteinExistence type="predicted"/>
<dbReference type="Proteomes" id="UP000609121">
    <property type="component" value="Unassembled WGS sequence"/>
</dbReference>
<keyword evidence="2" id="KW-0131">Cell cycle</keyword>
<dbReference type="AlphaFoldDB" id="A0A8J6YR67"/>
<evidence type="ECO:0000313" key="2">
    <source>
        <dbReference type="EMBL" id="MBE3638088.1"/>
    </source>
</evidence>
<sequence>MSLADFLRGAPGAGRVVPSAGLTTRLVAFGTAAMAFLAVFAIALAVMLIRLGDSWQVDLAGTATLRITSAGEAREADTETAMEVLRTTPGIETARVVPPLEQQALLEPWFGKDMPFDTLPLPRLIEIETTPEGFDARALGLRLAGEVPAARLDDHDRWRAPLARAQARMTGLTLAALALIAGTLAAVKALAARAALAENAQVIDVLRLVGARDTWIARAFVRRITLQAAAGAVLGVAAAAALLALIPGTGAAGLPALRPQGLAWAMVLPVPVLAAAVAWFTTRRSALRLLKGRP</sequence>
<keyword evidence="2" id="KW-0132">Cell division</keyword>
<dbReference type="RefSeq" id="WP_193181425.1">
    <property type="nucleotide sequence ID" value="NZ_JACVXA010000015.1"/>
</dbReference>
<evidence type="ECO:0000256" key="1">
    <source>
        <dbReference type="SAM" id="Phobius"/>
    </source>
</evidence>
<dbReference type="InterPro" id="IPR004513">
    <property type="entry name" value="FtsX"/>
</dbReference>
<dbReference type="GO" id="GO:0005886">
    <property type="term" value="C:plasma membrane"/>
    <property type="evidence" value="ECO:0007669"/>
    <property type="project" value="UniProtKB-SubCell"/>
</dbReference>
<keyword evidence="1" id="KW-0472">Membrane</keyword>
<keyword evidence="1" id="KW-1133">Transmembrane helix</keyword>